<feature type="domain" description="Multidrug resistance protein MdtA-like alpha-helical hairpin" evidence="3">
    <location>
        <begin position="89"/>
        <end position="148"/>
    </location>
</feature>
<evidence type="ECO:0000313" key="5">
    <source>
        <dbReference type="EMBL" id="MCP1336944.1"/>
    </source>
</evidence>
<evidence type="ECO:0000256" key="1">
    <source>
        <dbReference type="ARBA" id="ARBA00009477"/>
    </source>
</evidence>
<dbReference type="Pfam" id="PF25954">
    <property type="entry name" value="Beta-barrel_RND_2"/>
    <property type="match status" value="1"/>
</dbReference>
<dbReference type="SUPFAM" id="SSF111369">
    <property type="entry name" value="HlyD-like secretion proteins"/>
    <property type="match status" value="1"/>
</dbReference>
<dbReference type="GO" id="GO:0015562">
    <property type="term" value="F:efflux transmembrane transporter activity"/>
    <property type="evidence" value="ECO:0007669"/>
    <property type="project" value="TreeGrafter"/>
</dbReference>
<dbReference type="InterPro" id="IPR006143">
    <property type="entry name" value="RND_pump_MFP"/>
</dbReference>
<dbReference type="PANTHER" id="PTHR30469:SF33">
    <property type="entry name" value="SLR1207 PROTEIN"/>
    <property type="match status" value="1"/>
</dbReference>
<dbReference type="Gene3D" id="1.10.287.470">
    <property type="entry name" value="Helix hairpin bin"/>
    <property type="match status" value="1"/>
</dbReference>
<dbReference type="InterPro" id="IPR058624">
    <property type="entry name" value="MdtA-like_HH"/>
</dbReference>
<dbReference type="GO" id="GO:1990281">
    <property type="term" value="C:efflux pump complex"/>
    <property type="evidence" value="ECO:0007669"/>
    <property type="project" value="TreeGrafter"/>
</dbReference>
<evidence type="ECO:0000259" key="3">
    <source>
        <dbReference type="Pfam" id="PF25876"/>
    </source>
</evidence>
<dbReference type="AlphaFoldDB" id="A0A9J6PGJ2"/>
<keyword evidence="6" id="KW-1185">Reference proteome</keyword>
<comment type="caution">
    <text evidence="5">The sequence shown here is derived from an EMBL/GenBank/DDBJ whole genome shotgun (WGS) entry which is preliminary data.</text>
</comment>
<organism evidence="5 6">
    <name type="scientific">Futiania mangrovi</name>
    <dbReference type="NCBI Taxonomy" id="2959716"/>
    <lineage>
        <taxon>Bacteria</taxon>
        <taxon>Pseudomonadati</taxon>
        <taxon>Pseudomonadota</taxon>
        <taxon>Alphaproteobacteria</taxon>
        <taxon>Futianiales</taxon>
        <taxon>Futianiaceae</taxon>
        <taxon>Futiania</taxon>
    </lineage>
</organism>
<dbReference type="InterPro" id="IPR058792">
    <property type="entry name" value="Beta-barrel_RND_2"/>
</dbReference>
<dbReference type="Pfam" id="PF25876">
    <property type="entry name" value="HH_MFP_RND"/>
    <property type="match status" value="1"/>
</dbReference>
<dbReference type="NCBIfam" id="TIGR01730">
    <property type="entry name" value="RND_mfp"/>
    <property type="match status" value="1"/>
</dbReference>
<feature type="domain" description="CusB-like beta-barrel" evidence="4">
    <location>
        <begin position="188"/>
        <end position="258"/>
    </location>
</feature>
<protein>
    <submittedName>
        <fullName evidence="5">Efflux RND transporter periplasmic adaptor subunit</fullName>
    </submittedName>
</protein>
<sequence>MRLLKPVLLILALLAAAGAAWLYTQRPMAVATQPVTRGDAAEIVYATGVVEPVTWSKVTPLVRERIVSVCDCEGREVEAGDELARLDDSEAQATLEELTARSLLARQEVERYRNLAARNVTSRQDLERAESELTQVEAAIAGQRARLDNYVLRAPLDGVVLRQDGEVGEIAEPGDVLFWVGQLRPLQVVADVNEEDIPRIRPGQRTLLSSDAFPGRALDATVESITPKGDPVTKTYRVRFALPAETPLMIGMTVDVNVVVGTSEDTPLVPAAAVDGGAVFVVEDGRALRRSFTPGIRGTQQVEALEGLAPGARVIVPYPDGLADGARVRERE</sequence>
<dbReference type="RefSeq" id="WP_269332885.1">
    <property type="nucleotide sequence ID" value="NZ_JAMZFT010000002.1"/>
</dbReference>
<evidence type="ECO:0000313" key="6">
    <source>
        <dbReference type="Proteomes" id="UP001055804"/>
    </source>
</evidence>
<gene>
    <name evidence="5" type="ORF">NJQ99_11030</name>
</gene>
<accession>A0A9J6PGJ2</accession>
<feature type="coiled-coil region" evidence="2">
    <location>
        <begin position="95"/>
        <end position="146"/>
    </location>
</feature>
<dbReference type="Gene3D" id="2.40.30.170">
    <property type="match status" value="1"/>
</dbReference>
<dbReference type="Gene3D" id="2.40.420.20">
    <property type="match status" value="1"/>
</dbReference>
<proteinExistence type="inferred from homology"/>
<keyword evidence="2" id="KW-0175">Coiled coil</keyword>
<reference evidence="5" key="1">
    <citation type="submission" date="2022-06" db="EMBL/GenBank/DDBJ databases">
        <title>Isolation and Genomics of Futiania mangrovii gen. nov., sp. nov., a Rare and Metabolically-versatile member in the Class Alphaproteobacteria.</title>
        <authorList>
            <person name="Liu L."/>
            <person name="Huang W.-C."/>
            <person name="Pan J."/>
            <person name="Li J."/>
            <person name="Huang Y."/>
            <person name="Du H."/>
            <person name="Liu Y."/>
            <person name="Li M."/>
        </authorList>
    </citation>
    <scope>NUCLEOTIDE SEQUENCE</scope>
    <source>
        <strain evidence="5">FT118</strain>
    </source>
</reference>
<name>A0A9J6PGJ2_9PROT</name>
<evidence type="ECO:0000256" key="2">
    <source>
        <dbReference type="SAM" id="Coils"/>
    </source>
</evidence>
<dbReference type="PANTHER" id="PTHR30469">
    <property type="entry name" value="MULTIDRUG RESISTANCE PROTEIN MDTA"/>
    <property type="match status" value="1"/>
</dbReference>
<dbReference type="EMBL" id="JAMZFT010000002">
    <property type="protein sequence ID" value="MCP1336944.1"/>
    <property type="molecule type" value="Genomic_DNA"/>
</dbReference>
<dbReference type="Proteomes" id="UP001055804">
    <property type="component" value="Unassembled WGS sequence"/>
</dbReference>
<evidence type="ECO:0000259" key="4">
    <source>
        <dbReference type="Pfam" id="PF25954"/>
    </source>
</evidence>
<comment type="similarity">
    <text evidence="1">Belongs to the membrane fusion protein (MFP) (TC 8.A.1) family.</text>
</comment>
<dbReference type="Gene3D" id="2.40.50.100">
    <property type="match status" value="1"/>
</dbReference>